<dbReference type="OrthoDB" id="10258787at2759"/>
<keyword evidence="2" id="KW-0853">WD repeat</keyword>
<dbReference type="Pfam" id="PF24762">
    <property type="entry name" value="TPR_IF140-IFT172"/>
    <property type="match status" value="1"/>
</dbReference>
<evidence type="ECO:0000313" key="10">
    <source>
        <dbReference type="Proteomes" id="UP000244005"/>
    </source>
</evidence>
<comment type="subcellular location">
    <subcellularLocation>
        <location evidence="1">Cell projection</location>
        <location evidence="1">Cilium</location>
    </subcellularLocation>
</comment>
<evidence type="ECO:0000259" key="7">
    <source>
        <dbReference type="Pfam" id="PF24760"/>
    </source>
</evidence>
<dbReference type="Gene3D" id="1.25.40.10">
    <property type="entry name" value="Tetratricopeptide repeat domain"/>
    <property type="match status" value="1"/>
</dbReference>
<dbReference type="InterPro" id="IPR056168">
    <property type="entry name" value="TPR_IF140/IFT172/WDR19"/>
</dbReference>
<evidence type="ECO:0000259" key="6">
    <source>
        <dbReference type="Pfam" id="PF23385"/>
    </source>
</evidence>
<evidence type="ECO:0000256" key="4">
    <source>
        <dbReference type="ARBA" id="ARBA00023069"/>
    </source>
</evidence>
<keyword evidence="10" id="KW-1185">Reference proteome</keyword>
<dbReference type="Gramene" id="Mp6g01200.1">
    <property type="protein sequence ID" value="Mp6g01200.1.cds"/>
    <property type="gene ID" value="Mp6g01200"/>
</dbReference>
<feature type="domain" description="IF140 C-terminal TPR" evidence="7">
    <location>
        <begin position="827"/>
        <end position="849"/>
    </location>
</feature>
<dbReference type="InterPro" id="IPR056155">
    <property type="entry name" value="Beta-prop_IFT140_2nd"/>
</dbReference>
<feature type="domain" description="IFT140 second beta-propeller" evidence="6">
    <location>
        <begin position="216"/>
        <end position="293"/>
    </location>
</feature>
<feature type="domain" description="IFT140 second beta-propeller" evidence="6">
    <location>
        <begin position="10"/>
        <end position="213"/>
    </location>
</feature>
<sequence>MYLQRRSRGNTAVFQLSSSQAVVSAPSFNAPQVVSMSSHITGVDVWETRVLLWSIEEASVFELNPPGIQQACHFKIQENASLAVNHNSIFQTGGSSVGVLSLEGLLKQTLPLDETQGQALCLDVCRDFLVLATTSNIIRTWKVDGTEVKPHGPISGRKMKVGEDDKLVITSVRCNSDCSRISLLVKCGPDSQENCLLVVFDTIADRFFSLDFRHLQRVPTSHCWDGGESRLIVCETAQEHLEATSISGKNSGDLQLTVLFATSEDGLLELEQVDIGFKSRLLGMDIPYYHILTNKSAKKDTPSIDKIPMRDFVGLEDVDIKERAALVEFNYNLILGNLNGAYEAIQAIKDKKIWHSLACICVKTKRVDVAIHCFATMGYASAAGFVRASLLEPEEDARVAAVAIQLGLLDAARQLYISCKRFDLLKKLYETCGEWDKAIEVTSKHDRVHLKGTLHAYAKHLESIGSIKDAIHHYEVSGSHRHEVPRMLYSIQQMKELQDYIDKSGDPPLQRWWAHFCEANNLLSQAIDYYTLAGDVPSLVRVYCFKSDFSTAAALVLESSDAAAAFSLARQYEKSGHIRQAIKFFSKAGKFTYAARLAMKHNIDNELLALSLQSTKEMMTKAAKYYEDQKKYEEAVLLYHKGGDLEKAINVCFRTRLYDALKAIAEDLDKNEDPALLAKCGDFLLANKQIDKAVQLFIAAKQYMVALDLCMTEGVILTDKMAEAMNLEDPKSEESILLLHKIAEVFNAQGSYHLACKKYTQAGDRLAAMKALLKSGDTERIIFFANVSRHKQIYILAANYLQNLDWHHDGSIMRTIIQLYSKAGDVDALASFYESCAQIEIDEYRDYEKEGSGSHDRGTEVY</sequence>
<dbReference type="OMA" id="WTEDEAY"/>
<keyword evidence="3" id="KW-0677">Repeat</keyword>
<dbReference type="InterPro" id="IPR056156">
    <property type="entry name" value="TPR_IF140_C"/>
</dbReference>
<evidence type="ECO:0000256" key="1">
    <source>
        <dbReference type="ARBA" id="ARBA00004138"/>
    </source>
</evidence>
<dbReference type="EMBL" id="KZ772724">
    <property type="protein sequence ID" value="PTQ38301.1"/>
    <property type="molecule type" value="Genomic_DNA"/>
</dbReference>
<keyword evidence="5" id="KW-0966">Cell projection</keyword>
<organism evidence="9 10">
    <name type="scientific">Marchantia polymorpha</name>
    <name type="common">Common liverwort</name>
    <name type="synonym">Marchantia aquatica</name>
    <dbReference type="NCBI Taxonomy" id="3197"/>
    <lineage>
        <taxon>Eukaryota</taxon>
        <taxon>Viridiplantae</taxon>
        <taxon>Streptophyta</taxon>
        <taxon>Embryophyta</taxon>
        <taxon>Marchantiophyta</taxon>
        <taxon>Marchantiopsida</taxon>
        <taxon>Marchantiidae</taxon>
        <taxon>Marchantiales</taxon>
        <taxon>Marchantiaceae</taxon>
        <taxon>Marchantia</taxon>
    </lineage>
</organism>
<dbReference type="Gene3D" id="1.25.40.470">
    <property type="match status" value="1"/>
</dbReference>
<dbReference type="Pfam" id="PF24760">
    <property type="entry name" value="TPR_IF140_C"/>
    <property type="match status" value="1"/>
</dbReference>
<dbReference type="Pfam" id="PF23385">
    <property type="entry name" value="Beta-prop_IFT140_2nd"/>
    <property type="match status" value="2"/>
</dbReference>
<dbReference type="InterPro" id="IPR011990">
    <property type="entry name" value="TPR-like_helical_dom_sf"/>
</dbReference>
<dbReference type="Proteomes" id="UP000244005">
    <property type="component" value="Unassembled WGS sequence"/>
</dbReference>
<evidence type="ECO:0000256" key="3">
    <source>
        <dbReference type="ARBA" id="ARBA00022737"/>
    </source>
</evidence>
<proteinExistence type="predicted"/>
<feature type="domain" description="IF140/IFT172/WDR19 TPR" evidence="8">
    <location>
        <begin position="336"/>
        <end position="818"/>
    </location>
</feature>
<dbReference type="AlphaFoldDB" id="A0A2R6WWR5"/>
<name>A0A2R6WWR5_MARPO</name>
<keyword evidence="4" id="KW-0969">Cilium</keyword>
<evidence type="ECO:0000256" key="5">
    <source>
        <dbReference type="ARBA" id="ARBA00023273"/>
    </source>
</evidence>
<protein>
    <submittedName>
        <fullName evidence="9">Uncharacterized protein</fullName>
    </submittedName>
</protein>
<evidence type="ECO:0000256" key="2">
    <source>
        <dbReference type="ARBA" id="ARBA00022574"/>
    </source>
</evidence>
<dbReference type="SUPFAM" id="SSF48452">
    <property type="entry name" value="TPR-like"/>
    <property type="match status" value="1"/>
</dbReference>
<dbReference type="PANTHER" id="PTHR15722">
    <property type="entry name" value="IFT140/172-RELATED"/>
    <property type="match status" value="1"/>
</dbReference>
<evidence type="ECO:0000313" key="9">
    <source>
        <dbReference type="EMBL" id="PTQ38301.1"/>
    </source>
</evidence>
<dbReference type="PANTHER" id="PTHR15722:SF7">
    <property type="entry name" value="INTRAFLAGELLAR TRANSPORT PROTEIN 140 HOMOLOG"/>
    <property type="match status" value="1"/>
</dbReference>
<reference evidence="10" key="1">
    <citation type="journal article" date="2017" name="Cell">
        <title>Insights into land plant evolution garnered from the Marchantia polymorpha genome.</title>
        <authorList>
            <person name="Bowman J.L."/>
            <person name="Kohchi T."/>
            <person name="Yamato K.T."/>
            <person name="Jenkins J."/>
            <person name="Shu S."/>
            <person name="Ishizaki K."/>
            <person name="Yamaoka S."/>
            <person name="Nishihama R."/>
            <person name="Nakamura Y."/>
            <person name="Berger F."/>
            <person name="Adam C."/>
            <person name="Aki S.S."/>
            <person name="Althoff F."/>
            <person name="Araki T."/>
            <person name="Arteaga-Vazquez M.A."/>
            <person name="Balasubrmanian S."/>
            <person name="Barry K."/>
            <person name="Bauer D."/>
            <person name="Boehm C.R."/>
            <person name="Briginshaw L."/>
            <person name="Caballero-Perez J."/>
            <person name="Catarino B."/>
            <person name="Chen F."/>
            <person name="Chiyoda S."/>
            <person name="Chovatia M."/>
            <person name="Davies K.M."/>
            <person name="Delmans M."/>
            <person name="Demura T."/>
            <person name="Dierschke T."/>
            <person name="Dolan L."/>
            <person name="Dorantes-Acosta A.E."/>
            <person name="Eklund D.M."/>
            <person name="Florent S.N."/>
            <person name="Flores-Sandoval E."/>
            <person name="Fujiyama A."/>
            <person name="Fukuzawa H."/>
            <person name="Galik B."/>
            <person name="Grimanelli D."/>
            <person name="Grimwood J."/>
            <person name="Grossniklaus U."/>
            <person name="Hamada T."/>
            <person name="Haseloff J."/>
            <person name="Hetherington A.J."/>
            <person name="Higo A."/>
            <person name="Hirakawa Y."/>
            <person name="Hundley H.N."/>
            <person name="Ikeda Y."/>
            <person name="Inoue K."/>
            <person name="Inoue S.I."/>
            <person name="Ishida S."/>
            <person name="Jia Q."/>
            <person name="Kakita M."/>
            <person name="Kanazawa T."/>
            <person name="Kawai Y."/>
            <person name="Kawashima T."/>
            <person name="Kennedy M."/>
            <person name="Kinose K."/>
            <person name="Kinoshita T."/>
            <person name="Kohara Y."/>
            <person name="Koide E."/>
            <person name="Komatsu K."/>
            <person name="Kopischke S."/>
            <person name="Kubo M."/>
            <person name="Kyozuka J."/>
            <person name="Lagercrantz U."/>
            <person name="Lin S.S."/>
            <person name="Lindquist E."/>
            <person name="Lipzen A.M."/>
            <person name="Lu C.W."/>
            <person name="De Luna E."/>
            <person name="Martienssen R.A."/>
            <person name="Minamino N."/>
            <person name="Mizutani M."/>
            <person name="Mizutani M."/>
            <person name="Mochizuki N."/>
            <person name="Monte I."/>
            <person name="Mosher R."/>
            <person name="Nagasaki H."/>
            <person name="Nakagami H."/>
            <person name="Naramoto S."/>
            <person name="Nishitani K."/>
            <person name="Ohtani M."/>
            <person name="Okamoto T."/>
            <person name="Okumura M."/>
            <person name="Phillips J."/>
            <person name="Pollak B."/>
            <person name="Reinders A."/>
            <person name="Rovekamp M."/>
            <person name="Sano R."/>
            <person name="Sawa S."/>
            <person name="Schmid M.W."/>
            <person name="Shirakawa M."/>
            <person name="Solano R."/>
            <person name="Spunde A."/>
            <person name="Suetsugu N."/>
            <person name="Sugano S."/>
            <person name="Sugiyama A."/>
            <person name="Sun R."/>
            <person name="Suzuki Y."/>
            <person name="Takenaka M."/>
            <person name="Takezawa D."/>
            <person name="Tomogane H."/>
            <person name="Tsuzuki M."/>
            <person name="Ueda T."/>
            <person name="Umeda M."/>
            <person name="Ward J.M."/>
            <person name="Watanabe Y."/>
            <person name="Yazaki K."/>
            <person name="Yokoyama R."/>
            <person name="Yoshitake Y."/>
            <person name="Yotsui I."/>
            <person name="Zachgo S."/>
            <person name="Schmutz J."/>
        </authorList>
    </citation>
    <scope>NUCLEOTIDE SEQUENCE [LARGE SCALE GENOMIC DNA]</scope>
    <source>
        <strain evidence="10">Tak-1</strain>
    </source>
</reference>
<dbReference type="GO" id="GO:0005929">
    <property type="term" value="C:cilium"/>
    <property type="evidence" value="ECO:0007669"/>
    <property type="project" value="UniProtKB-SubCell"/>
</dbReference>
<evidence type="ECO:0000259" key="8">
    <source>
        <dbReference type="Pfam" id="PF24762"/>
    </source>
</evidence>
<gene>
    <name evidence="9" type="ORF">MARPO_0052s0084</name>
</gene>
<accession>A0A2R6WWR5</accession>